<proteinExistence type="predicted"/>
<protein>
    <submittedName>
        <fullName evidence="1">Uncharacterized protein</fullName>
    </submittedName>
</protein>
<reference evidence="1 2" key="1">
    <citation type="submission" date="2018-06" db="EMBL/GenBank/DDBJ databases">
        <authorList>
            <consortium name="Pathogen Informatics"/>
            <person name="Doyle S."/>
        </authorList>
    </citation>
    <scope>NUCLEOTIDE SEQUENCE [LARGE SCALE GENOMIC DNA]</scope>
    <source>
        <strain evidence="1 2">NCTC10699</strain>
    </source>
</reference>
<evidence type="ECO:0000313" key="2">
    <source>
        <dbReference type="Proteomes" id="UP000254280"/>
    </source>
</evidence>
<gene>
    <name evidence="1" type="ORF">NCTC10699_00936</name>
</gene>
<dbReference type="EMBL" id="UGSS01000002">
    <property type="protein sequence ID" value="SUB33323.1"/>
    <property type="molecule type" value="Genomic_DNA"/>
</dbReference>
<keyword evidence="2" id="KW-1185">Reference proteome</keyword>
<dbReference type="AlphaFoldDB" id="A0A379B3W0"/>
<accession>A0A379B3W0</accession>
<dbReference type="Proteomes" id="UP000254280">
    <property type="component" value="Unassembled WGS sequence"/>
</dbReference>
<sequence length="125" mass="13865">MLTIKTEIEGMTTVYSAESFTFHGIGSSNLELAMELAAKCGIGDPSVVLWTPETYSNEDGTEILDAEELECYHRDKPTDGLAIGVLTDCLDNREIEELCGTEFTFIYPNDHIYVTNEQGKTVFSI</sequence>
<organism evidence="1 2">
    <name type="scientific">[Pasteurella] mairii</name>
    <dbReference type="NCBI Taxonomy" id="757"/>
    <lineage>
        <taxon>Bacteria</taxon>
        <taxon>Pseudomonadati</taxon>
        <taxon>Pseudomonadota</taxon>
        <taxon>Gammaproteobacteria</taxon>
        <taxon>Pasteurellales</taxon>
        <taxon>Pasteurellaceae</taxon>
    </lineage>
</organism>
<evidence type="ECO:0000313" key="1">
    <source>
        <dbReference type="EMBL" id="SUB33323.1"/>
    </source>
</evidence>
<name>A0A379B3W0_9PAST</name>